<dbReference type="InterPro" id="IPR046522">
    <property type="entry name" value="DUF6699"/>
</dbReference>
<evidence type="ECO:0000259" key="2">
    <source>
        <dbReference type="Pfam" id="PF20415"/>
    </source>
</evidence>
<dbReference type="Proteomes" id="UP000815677">
    <property type="component" value="Unassembled WGS sequence"/>
</dbReference>
<organism evidence="3 4">
    <name type="scientific">Mycena chlorophos</name>
    <name type="common">Agaric fungus</name>
    <name type="synonym">Agaricus chlorophos</name>
    <dbReference type="NCBI Taxonomy" id="658473"/>
    <lineage>
        <taxon>Eukaryota</taxon>
        <taxon>Fungi</taxon>
        <taxon>Dikarya</taxon>
        <taxon>Basidiomycota</taxon>
        <taxon>Agaricomycotina</taxon>
        <taxon>Agaricomycetes</taxon>
        <taxon>Agaricomycetidae</taxon>
        <taxon>Agaricales</taxon>
        <taxon>Marasmiineae</taxon>
        <taxon>Mycenaceae</taxon>
        <taxon>Mycena</taxon>
    </lineage>
</organism>
<protein>
    <recommendedName>
        <fullName evidence="2">DUF6699 domain-containing protein</fullName>
    </recommendedName>
</protein>
<evidence type="ECO:0000313" key="4">
    <source>
        <dbReference type="Proteomes" id="UP000815677"/>
    </source>
</evidence>
<keyword evidence="4" id="KW-1185">Reference proteome</keyword>
<gene>
    <name evidence="3" type="ORF">MCHLO_09718</name>
</gene>
<evidence type="ECO:0000313" key="3">
    <source>
        <dbReference type="EMBL" id="GAT52692.1"/>
    </source>
</evidence>
<feature type="domain" description="DUF6699" evidence="2">
    <location>
        <begin position="154"/>
        <end position="310"/>
    </location>
</feature>
<feature type="region of interest" description="Disordered" evidence="1">
    <location>
        <begin position="1"/>
        <end position="130"/>
    </location>
</feature>
<accession>A0ABQ0LNS3</accession>
<proteinExistence type="predicted"/>
<evidence type="ECO:0000256" key="1">
    <source>
        <dbReference type="SAM" id="MobiDB-lite"/>
    </source>
</evidence>
<feature type="compositionally biased region" description="Low complexity" evidence="1">
    <location>
        <begin position="97"/>
        <end position="130"/>
    </location>
</feature>
<dbReference type="EMBL" id="DF847878">
    <property type="protein sequence ID" value="GAT52692.1"/>
    <property type="molecule type" value="Genomic_DNA"/>
</dbReference>
<dbReference type="Pfam" id="PF20415">
    <property type="entry name" value="DUF6699"/>
    <property type="match status" value="1"/>
</dbReference>
<feature type="compositionally biased region" description="Polar residues" evidence="1">
    <location>
        <begin position="48"/>
        <end position="63"/>
    </location>
</feature>
<reference evidence="3" key="1">
    <citation type="submission" date="2014-09" db="EMBL/GenBank/DDBJ databases">
        <title>Genome sequence of the luminous mushroom Mycena chlorophos for searching fungal bioluminescence genes.</title>
        <authorList>
            <person name="Tanaka Y."/>
            <person name="Kasuga D."/>
            <person name="Oba Y."/>
            <person name="Hase S."/>
            <person name="Sato K."/>
            <person name="Oba Y."/>
            <person name="Sakakibara Y."/>
        </authorList>
    </citation>
    <scope>NUCLEOTIDE SEQUENCE</scope>
</reference>
<name>A0ABQ0LNS3_MYCCL</name>
<sequence>MTWSWWPFASATSASSPHSGARGRPTSSSPRSARLAPNSPVSALVRSPQASHGGQRSSNGSRKSSAHSRADEQSRTVSWVSYHRHQAAAPEACLHPEQSSESEGSNEGTLVESLRSSSASASGAPSKISSLGSTDAALKVRIHPDLTLRPDRWLSWDVLSHPSQGVLHTSRSKPSSLHFDDPACSPGLPSITISFVPPTDTSTTTPNPHLTHLQALWGPILIQKHPSSFSPIRVKDVLLAIHTYFAQPLTHAECRYLSSAQWDVAKAAWHRRVAQIRMAYPGYLPATVVPPVVRADLFGGATRFGGIMPVKATKSKAKGEWFYLKLTT</sequence>